<dbReference type="PANTHER" id="PTHR32305">
    <property type="match status" value="1"/>
</dbReference>
<organism evidence="2 3">
    <name type="scientific">Roseivirga ehrenbergii (strain DSM 102268 / JCM 13514 / KCTC 12282 / NCIMB 14502 / KMM 6017)</name>
    <dbReference type="NCBI Taxonomy" id="279360"/>
    <lineage>
        <taxon>Bacteria</taxon>
        <taxon>Pseudomonadati</taxon>
        <taxon>Bacteroidota</taxon>
        <taxon>Cytophagia</taxon>
        <taxon>Cytophagales</taxon>
        <taxon>Roseivirgaceae</taxon>
        <taxon>Roseivirga</taxon>
    </lineage>
</organism>
<dbReference type="InterPro" id="IPR050708">
    <property type="entry name" value="T6SS_VgrG/RHS"/>
</dbReference>
<keyword evidence="3" id="KW-1185">Reference proteome</keyword>
<sequence length="1449" mass="160266">MKGIFNLINRTVFVFTLALVAFVTHAQQNSTKSTAYVYDASGNLKLDGNGQPITIESVSYFDQRGKLLQSQSRVNSVGTGGTILATQPIYDRFGRAVLNTLAAPIADGSTGFGYNPNFVLFDNTTPYSYAHFDAAPSGTNAAGEAFNPEEVGGQSISNTLGWYYGDASPERMAVTKYPYTRIAYADDGSNEVRYSTMPGESHRLGQDHEIVTEVRQLTDQLDEYMELRQLFVPMDELIKAKAIQDNHISDAQTRSDVITADEVVHIAPTGSLTLEPGFDTNGFSFEINYKNVAYYVSLREQGSYDYVRDPNGKESHSFKDLSGNVVASAYSSVTDPTLKGWAYNIYNDRQQLIASISPNGVEQWRNEVDISEIDKTTYNYNFRGWLLSMTETDAGTTTYKYRKDGTLRFSQNAQQKLDGTFSYTNYDNAGRPIESGEYTGILDYDNDLNALLEVKGYDGGLSLDVISNTNRKDWLRTYYDITAQNIEAETALSSTYTQDFLMGAVSYSENEHMTTWYSYDDAGQVTWVLQKPKVLDKAFANEYTYDYNGNVLQTAFKEYDVISNAATLVNTFEHQYNYDDDLRLKKVKTRLNQAATWEPQVKYEYYTHGPLKRVNLTENLQGIDYTYTAQGWLKSINHPDVDPGGDNGDGTTSTPYKDAFGMTLEYFDGDYSRNFSTNESIDLGSAPPQLFDGNIRAISWKGPMNKFVTGSNTDVYAFLYDDKYQLKKARSGYFNAITQIFVLNGNALQVSGINYDSNGNILNLDRYSAASTLVDDFDYSYAANQNKLNSVSNYATYQYNAIGQMTSEAKTGASDEQNLTYDVAGKVTEVRDESNKLKVSFDYDDRGFRLTKTVYDENEAPEFITWYIRDASGNLQATYDNKTDDTFESEVTLKELPIYGSGKVGMLYPEKEESLYELTDHLGNVRATVAKPKDVIYGPATFEDGAWDPSELKDFDFATHVRDIIPNSVGDNKVARVGAGANGLMGPSKMLMVMPGDAIDITVQGAITSGSNDISYGAVQDVLASILGTLTTPSMAEAFGLSIQSASPSGSAVAAFQSSPPALASYVNYLYFDADFNYKSGDYTPVPTGTIDALSPLTLNVTDAVIDEPGFVFIYLTNESTQASEAYFDDFKIIHKQGIVRSTADYYPFGSEITERSFSNISPNDYRFGYQGQFAEKDKETGWNAFEARMWDSNIGRWAAVDPSRQFWSGYLGLGNNPINGIDPDGRFKRKWQAYTAWALTGFRGWIDFAEGGDRAGEWYIGENFNVDGGVGTRRTFDYGNGNKSFGEYVWNTPLARYYFPDFVNAGVGFNGILGLGGYTNFDLQWVTRGPEASLYPAVTVTQAVGIGFSVDATLNVGGTNYLGSVQDIRRNMMQTSIADGQVTYWGSAGLTAGGKLGIEGSYTPTKTGYGLVGRQLIIGGGLPLGPLPFNAAGGVSNTFIIHDFHHGR</sequence>
<evidence type="ECO:0008006" key="4">
    <source>
        <dbReference type="Google" id="ProtNLM"/>
    </source>
</evidence>
<dbReference type="RefSeq" id="WP_062589694.1">
    <property type="nucleotide sequence ID" value="NZ_LQZQ01000003.1"/>
</dbReference>
<evidence type="ECO:0000313" key="2">
    <source>
        <dbReference type="EMBL" id="KYG81080.1"/>
    </source>
</evidence>
<evidence type="ECO:0000256" key="1">
    <source>
        <dbReference type="SAM" id="SignalP"/>
    </source>
</evidence>
<accession>A0A150XQR5</accession>
<dbReference type="InterPro" id="IPR022385">
    <property type="entry name" value="Rhs_assc_core"/>
</dbReference>
<name>A0A150XQR5_ROSEK</name>
<feature type="chain" id="PRO_5007575081" description="RHS repeat-associated core domain-containing protein" evidence="1">
    <location>
        <begin position="27"/>
        <end position="1449"/>
    </location>
</feature>
<dbReference type="EMBL" id="LQZQ01000003">
    <property type="protein sequence ID" value="KYG81080.1"/>
    <property type="molecule type" value="Genomic_DNA"/>
</dbReference>
<gene>
    <name evidence="2" type="ORF">MB14_14995</name>
</gene>
<dbReference type="OrthoDB" id="976756at2"/>
<dbReference type="Gene3D" id="2.180.10.10">
    <property type="entry name" value="RHS repeat-associated core"/>
    <property type="match status" value="2"/>
</dbReference>
<dbReference type="STRING" id="279360.MB14_14995"/>
<keyword evidence="1" id="KW-0732">Signal</keyword>
<dbReference type="Proteomes" id="UP000075583">
    <property type="component" value="Unassembled WGS sequence"/>
</dbReference>
<proteinExistence type="predicted"/>
<protein>
    <recommendedName>
        <fullName evidence="4">RHS repeat-associated core domain-containing protein</fullName>
    </recommendedName>
</protein>
<dbReference type="NCBIfam" id="TIGR03696">
    <property type="entry name" value="Rhs_assc_core"/>
    <property type="match status" value="1"/>
</dbReference>
<comment type="caution">
    <text evidence="2">The sequence shown here is derived from an EMBL/GenBank/DDBJ whole genome shotgun (WGS) entry which is preliminary data.</text>
</comment>
<dbReference type="PANTHER" id="PTHR32305:SF15">
    <property type="entry name" value="PROTEIN RHSA-RELATED"/>
    <property type="match status" value="1"/>
</dbReference>
<reference evidence="2" key="1">
    <citation type="submission" date="2016-01" db="EMBL/GenBank/DDBJ databases">
        <title>Genome sequencing of Roseivirga ehrenbergii KMM 6017.</title>
        <authorList>
            <person name="Selvaratnam C."/>
            <person name="Thevarajoo S."/>
            <person name="Goh K.M."/>
            <person name="Ee R."/>
            <person name="Chan K.-G."/>
            <person name="Chong C.S."/>
        </authorList>
    </citation>
    <scope>NUCLEOTIDE SEQUENCE [LARGE SCALE GENOMIC DNA]</scope>
    <source>
        <strain evidence="2">KMM 6017</strain>
    </source>
</reference>
<evidence type="ECO:0000313" key="3">
    <source>
        <dbReference type="Proteomes" id="UP000075583"/>
    </source>
</evidence>
<feature type="signal peptide" evidence="1">
    <location>
        <begin position="1"/>
        <end position="26"/>
    </location>
</feature>